<dbReference type="InterPro" id="IPR035952">
    <property type="entry name" value="Rhomboid-like_sf"/>
</dbReference>
<comment type="similarity">
    <text evidence="2">Belongs to the peptidase S54 family.</text>
</comment>
<protein>
    <submittedName>
        <fullName evidence="10">Rhomboid family intramembrane serine protease</fullName>
    </submittedName>
</protein>
<comment type="caution">
    <text evidence="10">The sequence shown here is derived from an EMBL/GenBank/DDBJ whole genome shotgun (WGS) entry which is preliminary data.</text>
</comment>
<dbReference type="PANTHER" id="PTHR43731:SF14">
    <property type="entry name" value="PRESENILIN-ASSOCIATED RHOMBOID-LIKE PROTEIN, MITOCHONDRIAL"/>
    <property type="match status" value="1"/>
</dbReference>
<evidence type="ECO:0000259" key="9">
    <source>
        <dbReference type="Pfam" id="PF20216"/>
    </source>
</evidence>
<gene>
    <name evidence="10" type="ORF">J4N46_01540</name>
</gene>
<dbReference type="Pfam" id="PF01694">
    <property type="entry name" value="Rhomboid"/>
    <property type="match status" value="1"/>
</dbReference>
<keyword evidence="4" id="KW-0378">Hydrolase</keyword>
<dbReference type="InterPro" id="IPR022764">
    <property type="entry name" value="Peptidase_S54_rhomboid_dom"/>
</dbReference>
<accession>A0ABS3PUZ0</accession>
<evidence type="ECO:0000256" key="6">
    <source>
        <dbReference type="ARBA" id="ARBA00023136"/>
    </source>
</evidence>
<evidence type="ECO:0000313" key="10">
    <source>
        <dbReference type="EMBL" id="MBO1883141.1"/>
    </source>
</evidence>
<evidence type="ECO:0000256" key="1">
    <source>
        <dbReference type="ARBA" id="ARBA00004141"/>
    </source>
</evidence>
<dbReference type="SUPFAM" id="SSF144091">
    <property type="entry name" value="Rhomboid-like"/>
    <property type="match status" value="1"/>
</dbReference>
<evidence type="ECO:0000256" key="7">
    <source>
        <dbReference type="SAM" id="Phobius"/>
    </source>
</evidence>
<feature type="transmembrane region" description="Helical" evidence="7">
    <location>
        <begin position="153"/>
        <end position="172"/>
    </location>
</feature>
<sequence length="267" mass="30866">MKRDIYWQQMNLNLSDRLILLISGVFLLGKVFVATELIEVETLNRWLCLSEDFSLFVKRPFTILTYAFYHVSFEHFLGNMLFLFFIGRIWFHFLEWKRFWEVFLVGIITGGVLFLGKGYFFREATEHTMLLGTSGGIMSLLAYMAIKTPRHKVNLFTLSIPLIYLFVGVMVLDMFNFTENPGGKIAHLGGAIGGLIYALLSRYNVALRKIFLNDKEAAIEKKKAIAAEQQRIKQLKINKLLEKIGMSGYDSLTEAEKRFLFEASRDR</sequence>
<dbReference type="EMBL" id="JAGDYP010000001">
    <property type="protein sequence ID" value="MBO1883141.1"/>
    <property type="molecule type" value="Genomic_DNA"/>
</dbReference>
<keyword evidence="6 7" id="KW-0472">Membrane</keyword>
<feature type="transmembrane region" description="Helical" evidence="7">
    <location>
        <begin position="184"/>
        <end position="200"/>
    </location>
</feature>
<keyword evidence="10" id="KW-0645">Protease</keyword>
<dbReference type="InterPro" id="IPR050925">
    <property type="entry name" value="Rhomboid_protease_S54"/>
</dbReference>
<feature type="transmembrane region" description="Helical" evidence="7">
    <location>
        <begin position="99"/>
        <end position="121"/>
    </location>
</feature>
<dbReference type="Pfam" id="PF20216">
    <property type="entry name" value="DUF6576"/>
    <property type="match status" value="1"/>
</dbReference>
<evidence type="ECO:0000256" key="4">
    <source>
        <dbReference type="ARBA" id="ARBA00022801"/>
    </source>
</evidence>
<keyword evidence="5 7" id="KW-1133">Transmembrane helix</keyword>
<proteinExistence type="inferred from homology"/>
<comment type="subcellular location">
    <subcellularLocation>
        <location evidence="1">Membrane</location>
        <topology evidence="1">Multi-pass membrane protein</topology>
    </subcellularLocation>
</comment>
<keyword evidence="3 7" id="KW-0812">Transmembrane</keyword>
<evidence type="ECO:0000256" key="3">
    <source>
        <dbReference type="ARBA" id="ARBA00022692"/>
    </source>
</evidence>
<dbReference type="RefSeq" id="WP_208057751.1">
    <property type="nucleotide sequence ID" value="NZ_JAGDYP010000001.1"/>
</dbReference>
<organism evidence="10 11">
    <name type="scientific">Capnocytophaga bilenii</name>
    <dbReference type="NCBI Taxonomy" id="2819369"/>
    <lineage>
        <taxon>Bacteria</taxon>
        <taxon>Pseudomonadati</taxon>
        <taxon>Bacteroidota</taxon>
        <taxon>Flavobacteriia</taxon>
        <taxon>Flavobacteriales</taxon>
        <taxon>Flavobacteriaceae</taxon>
        <taxon>Capnocytophaga</taxon>
    </lineage>
</organism>
<dbReference type="Proteomes" id="UP000681610">
    <property type="component" value="Unassembled WGS sequence"/>
</dbReference>
<evidence type="ECO:0000259" key="8">
    <source>
        <dbReference type="Pfam" id="PF01694"/>
    </source>
</evidence>
<dbReference type="InterPro" id="IPR046483">
    <property type="entry name" value="DUF6576"/>
</dbReference>
<evidence type="ECO:0000313" key="11">
    <source>
        <dbReference type="Proteomes" id="UP000681610"/>
    </source>
</evidence>
<dbReference type="Gene3D" id="1.20.1540.10">
    <property type="entry name" value="Rhomboid-like"/>
    <property type="match status" value="1"/>
</dbReference>
<feature type="domain" description="DUF6576" evidence="9">
    <location>
        <begin position="228"/>
        <end position="265"/>
    </location>
</feature>
<feature type="domain" description="Peptidase S54 rhomboid" evidence="8">
    <location>
        <begin position="61"/>
        <end position="201"/>
    </location>
</feature>
<dbReference type="GO" id="GO:0006508">
    <property type="term" value="P:proteolysis"/>
    <property type="evidence" value="ECO:0007669"/>
    <property type="project" value="UniProtKB-KW"/>
</dbReference>
<reference evidence="10 11" key="1">
    <citation type="submission" date="2021-03" db="EMBL/GenBank/DDBJ databases">
        <title>Isolation and description of Capnocytophaga bilenii sp. nov., a novel Capnocytophaga species, isolated from a gingivitis subject.</title>
        <authorList>
            <person name="Antezack A."/>
            <person name="Monnet-Corti V."/>
            <person name="La Scola B."/>
        </authorList>
    </citation>
    <scope>NUCLEOTIDE SEQUENCE [LARGE SCALE GENOMIC DNA]</scope>
    <source>
        <strain evidence="10 11">Marseille-Q4570</strain>
    </source>
</reference>
<name>A0ABS3PUZ0_9FLAO</name>
<feature type="transmembrane region" description="Helical" evidence="7">
    <location>
        <begin position="63"/>
        <end position="87"/>
    </location>
</feature>
<keyword evidence="11" id="KW-1185">Reference proteome</keyword>
<evidence type="ECO:0000256" key="5">
    <source>
        <dbReference type="ARBA" id="ARBA00022989"/>
    </source>
</evidence>
<dbReference type="PANTHER" id="PTHR43731">
    <property type="entry name" value="RHOMBOID PROTEASE"/>
    <property type="match status" value="1"/>
</dbReference>
<evidence type="ECO:0000256" key="2">
    <source>
        <dbReference type="ARBA" id="ARBA00009045"/>
    </source>
</evidence>
<dbReference type="GO" id="GO:0008233">
    <property type="term" value="F:peptidase activity"/>
    <property type="evidence" value="ECO:0007669"/>
    <property type="project" value="UniProtKB-KW"/>
</dbReference>